<dbReference type="Proteomes" id="UP001202328">
    <property type="component" value="Unassembled WGS sequence"/>
</dbReference>
<evidence type="ECO:0000313" key="3">
    <source>
        <dbReference type="Proteomes" id="UP001202328"/>
    </source>
</evidence>
<accession>A0AAD4XT40</accession>
<evidence type="ECO:0000313" key="2">
    <source>
        <dbReference type="EMBL" id="KAI3945757.1"/>
    </source>
</evidence>
<protein>
    <submittedName>
        <fullName evidence="2">Uncharacterized protein</fullName>
    </submittedName>
</protein>
<name>A0AAD4XT40_9MAGN</name>
<dbReference type="AlphaFoldDB" id="A0AAD4XT40"/>
<gene>
    <name evidence="2" type="ORF">MKW98_023031</name>
</gene>
<dbReference type="EMBL" id="JAJJMB010003726">
    <property type="protein sequence ID" value="KAI3945757.1"/>
    <property type="molecule type" value="Genomic_DNA"/>
</dbReference>
<evidence type="ECO:0000256" key="1">
    <source>
        <dbReference type="SAM" id="MobiDB-lite"/>
    </source>
</evidence>
<organism evidence="2 3">
    <name type="scientific">Papaver atlanticum</name>
    <dbReference type="NCBI Taxonomy" id="357466"/>
    <lineage>
        <taxon>Eukaryota</taxon>
        <taxon>Viridiplantae</taxon>
        <taxon>Streptophyta</taxon>
        <taxon>Embryophyta</taxon>
        <taxon>Tracheophyta</taxon>
        <taxon>Spermatophyta</taxon>
        <taxon>Magnoliopsida</taxon>
        <taxon>Ranunculales</taxon>
        <taxon>Papaveraceae</taxon>
        <taxon>Papaveroideae</taxon>
        <taxon>Papaver</taxon>
    </lineage>
</organism>
<reference evidence="2" key="1">
    <citation type="submission" date="2022-04" db="EMBL/GenBank/DDBJ databases">
        <title>A functionally conserved STORR gene fusion in Papaver species that diverged 16.8 million years ago.</title>
        <authorList>
            <person name="Catania T."/>
        </authorList>
    </citation>
    <scope>NUCLEOTIDE SEQUENCE</scope>
    <source>
        <strain evidence="2">S-188037</strain>
    </source>
</reference>
<sequence length="154" mass="17520">MNWNPLLTNSTNEITAIPTPIISSITSGNKRRCSRKAPDDPPFAKRPCNSAPKKLTPVRGPRKQMQARKSSSPPEKDQACSPQEQTQQQQVSVVQSTMIVYRFPNGPTTWWCNRMEELVLRCREWYMVLELQLEMEVLNGVLLCNSFTCGESSF</sequence>
<keyword evidence="3" id="KW-1185">Reference proteome</keyword>
<comment type="caution">
    <text evidence="2">The sequence shown here is derived from an EMBL/GenBank/DDBJ whole genome shotgun (WGS) entry which is preliminary data.</text>
</comment>
<proteinExistence type="predicted"/>
<feature type="region of interest" description="Disordered" evidence="1">
    <location>
        <begin position="24"/>
        <end position="88"/>
    </location>
</feature>